<dbReference type="InterPro" id="IPR003594">
    <property type="entry name" value="HATPase_dom"/>
</dbReference>
<evidence type="ECO:0000313" key="3">
    <source>
        <dbReference type="EMBL" id="PDV96558.1"/>
    </source>
</evidence>
<gene>
    <name evidence="3" type="ORF">A9Q02_06270</name>
</gene>
<dbReference type="CDD" id="cd16936">
    <property type="entry name" value="HATPase_RsbW-like"/>
    <property type="match status" value="1"/>
</dbReference>
<keyword evidence="1" id="KW-0808">Transferase</keyword>
<keyword evidence="1" id="KW-0723">Serine/threonine-protein kinase</keyword>
<keyword evidence="4" id="KW-1185">Reference proteome</keyword>
<dbReference type="Gene3D" id="3.30.565.10">
    <property type="entry name" value="Histidine kinase-like ATPase, C-terminal domain"/>
    <property type="match status" value="1"/>
</dbReference>
<dbReference type="PANTHER" id="PTHR35526">
    <property type="entry name" value="ANTI-SIGMA-F FACTOR RSBW-RELATED"/>
    <property type="match status" value="1"/>
</dbReference>
<accession>A0A2H3KHL1</accession>
<dbReference type="RefSeq" id="WP_097655277.1">
    <property type="nucleotide sequence ID" value="NZ_LYXE01000188.1"/>
</dbReference>
<protein>
    <submittedName>
        <fullName evidence="3">RsbW protein</fullName>
    </submittedName>
</protein>
<evidence type="ECO:0000259" key="2">
    <source>
        <dbReference type="Pfam" id="PF13581"/>
    </source>
</evidence>
<comment type="caution">
    <text evidence="3">The sequence shown here is derived from an EMBL/GenBank/DDBJ whole genome shotgun (WGS) entry which is preliminary data.</text>
</comment>
<dbReference type="InterPro" id="IPR050267">
    <property type="entry name" value="Anti-sigma-factor_SerPK"/>
</dbReference>
<dbReference type="EMBL" id="LYXE01000188">
    <property type="protein sequence ID" value="PDV96558.1"/>
    <property type="molecule type" value="Genomic_DNA"/>
</dbReference>
<dbReference type="Proteomes" id="UP000220922">
    <property type="component" value="Unassembled WGS sequence"/>
</dbReference>
<evidence type="ECO:0000256" key="1">
    <source>
        <dbReference type="ARBA" id="ARBA00022527"/>
    </source>
</evidence>
<keyword evidence="1" id="KW-0418">Kinase</keyword>
<dbReference type="GO" id="GO:0004674">
    <property type="term" value="F:protein serine/threonine kinase activity"/>
    <property type="evidence" value="ECO:0007669"/>
    <property type="project" value="UniProtKB-KW"/>
</dbReference>
<dbReference type="Pfam" id="PF13581">
    <property type="entry name" value="HATPase_c_2"/>
    <property type="match status" value="1"/>
</dbReference>
<reference evidence="3 4" key="1">
    <citation type="submission" date="2016-05" db="EMBL/GenBank/DDBJ databases">
        <authorList>
            <person name="Lavstsen T."/>
            <person name="Jespersen J.S."/>
        </authorList>
    </citation>
    <scope>NUCLEOTIDE SEQUENCE [LARGE SCALE GENOMIC DNA]</scope>
    <source>
        <strain evidence="3 4">B7-9</strain>
    </source>
</reference>
<dbReference type="SUPFAM" id="SSF55874">
    <property type="entry name" value="ATPase domain of HSP90 chaperone/DNA topoisomerase II/histidine kinase"/>
    <property type="match status" value="1"/>
</dbReference>
<dbReference type="OrthoDB" id="9798941at2"/>
<organism evidence="3 4">
    <name type="scientific">Candidatus Chloroploca asiatica</name>
    <dbReference type="NCBI Taxonomy" id="1506545"/>
    <lineage>
        <taxon>Bacteria</taxon>
        <taxon>Bacillati</taxon>
        <taxon>Chloroflexota</taxon>
        <taxon>Chloroflexia</taxon>
        <taxon>Chloroflexales</taxon>
        <taxon>Chloroflexineae</taxon>
        <taxon>Oscillochloridaceae</taxon>
        <taxon>Candidatus Chloroploca</taxon>
    </lineage>
</organism>
<feature type="domain" description="Histidine kinase/HSP90-like ATPase" evidence="2">
    <location>
        <begin position="14"/>
        <end position="135"/>
    </location>
</feature>
<dbReference type="InterPro" id="IPR036890">
    <property type="entry name" value="HATPase_C_sf"/>
</dbReference>
<proteinExistence type="predicted"/>
<sequence length="147" mass="16680">MTVTQPEQVRLDLPARYTYLHLLSDCIADMLRLLEQMQDAEMVIYNIQLAVHEACTNIVRHAYENKGEGRILITLTLSFDPPQLTIELQDTGKPFDAESYAPPDLDDVPIGGMGIFLIRNLMDDVTYTPYPGRNQWNLTKSLLVKGI</sequence>
<evidence type="ECO:0000313" key="4">
    <source>
        <dbReference type="Proteomes" id="UP000220922"/>
    </source>
</evidence>
<dbReference type="PANTHER" id="PTHR35526:SF3">
    <property type="entry name" value="ANTI-SIGMA-F FACTOR RSBW"/>
    <property type="match status" value="1"/>
</dbReference>
<dbReference type="AlphaFoldDB" id="A0A2H3KHL1"/>
<name>A0A2H3KHL1_9CHLR</name>